<evidence type="ECO:0000256" key="1">
    <source>
        <dbReference type="ARBA" id="ARBA00010515"/>
    </source>
</evidence>
<dbReference type="PANTHER" id="PTHR48081:SF25">
    <property type="entry name" value="PUTATIVE (AFU_ORTHOLOGUE AFUA_3G11560)-RELATED"/>
    <property type="match status" value="1"/>
</dbReference>
<dbReference type="PROSITE" id="PS01173">
    <property type="entry name" value="LIPASE_GDXG_HIS"/>
    <property type="match status" value="1"/>
</dbReference>
<reference evidence="5 6" key="1">
    <citation type="submission" date="2024-01" db="EMBL/GenBank/DDBJ databases">
        <title>Complete genome of Cladobotryum mycophilum ATHUM6906.</title>
        <authorList>
            <person name="Christinaki A.C."/>
            <person name="Myridakis A.I."/>
            <person name="Kouvelis V.N."/>
        </authorList>
    </citation>
    <scope>NUCLEOTIDE SEQUENCE [LARGE SCALE GENOMIC DNA]</scope>
    <source>
        <strain evidence="5 6">ATHUM6906</strain>
    </source>
</reference>
<evidence type="ECO:0000256" key="3">
    <source>
        <dbReference type="SAM" id="MobiDB-lite"/>
    </source>
</evidence>
<feature type="domain" description="Alpha/beta hydrolase fold-3" evidence="4">
    <location>
        <begin position="185"/>
        <end position="408"/>
    </location>
</feature>
<gene>
    <name evidence="5" type="ORF">PT974_11910</name>
</gene>
<dbReference type="InterPro" id="IPR002168">
    <property type="entry name" value="Lipase_GDXG_HIS_AS"/>
</dbReference>
<sequence length="489" mass="54433">MTTNKHQLPLASPSAPAPAPAPSPAPVSATPYQSNSNEPKMSGRNLRILWAVLSKVPLAIRVAVMHVLGLSEPSKYLDLRSHLIISVLRSYLENEEPMSVDQGQDVDQLILVASPPETSIRDALVEVIESMGQKGVAVRMPEIADVEAEWTGYRAAASPKETLPNISEAEKYREMMKECRDPTTVLYFHGGAYYLLDPATHRPTNKKLAKILGGRCYSVRYRLAPKHPFPSALLDALVSYFTLLYPPPDAFHEAVKPEHIVLSGDSAGGNLSLALLQVLLQLRRQDKHIYWYGERREVPLPAGVAVISPWADITLSSPLWQGNDPRVFDWMPKPKPDAMSNFYADDEIMAHPLVSIITAGSWEGSPPVYMCTGWERLEWEDKALARKMAADGVPLVFEEYEAMSHCFALFLTSTPNSRRCFDSWTTFIRRAVNDPASIKPSATMIKARTLEEVPLQFEHLVEENHEAVLERVTTMAKSFGQQPAPVAKL</sequence>
<evidence type="ECO:0000256" key="2">
    <source>
        <dbReference type="ARBA" id="ARBA00022801"/>
    </source>
</evidence>
<organism evidence="5 6">
    <name type="scientific">Cladobotryum mycophilum</name>
    <dbReference type="NCBI Taxonomy" id="491253"/>
    <lineage>
        <taxon>Eukaryota</taxon>
        <taxon>Fungi</taxon>
        <taxon>Dikarya</taxon>
        <taxon>Ascomycota</taxon>
        <taxon>Pezizomycotina</taxon>
        <taxon>Sordariomycetes</taxon>
        <taxon>Hypocreomycetidae</taxon>
        <taxon>Hypocreales</taxon>
        <taxon>Hypocreaceae</taxon>
        <taxon>Cladobotryum</taxon>
    </lineage>
</organism>
<evidence type="ECO:0000259" key="4">
    <source>
        <dbReference type="Pfam" id="PF07859"/>
    </source>
</evidence>
<dbReference type="Pfam" id="PF07859">
    <property type="entry name" value="Abhydrolase_3"/>
    <property type="match status" value="1"/>
</dbReference>
<dbReference type="EMBL" id="JAVFKD010000016">
    <property type="protein sequence ID" value="KAK5987777.1"/>
    <property type="molecule type" value="Genomic_DNA"/>
</dbReference>
<name>A0ABR0S6L8_9HYPO</name>
<dbReference type="PANTHER" id="PTHR48081">
    <property type="entry name" value="AB HYDROLASE SUPERFAMILY PROTEIN C4A8.06C"/>
    <property type="match status" value="1"/>
</dbReference>
<dbReference type="InterPro" id="IPR013094">
    <property type="entry name" value="AB_hydrolase_3"/>
</dbReference>
<dbReference type="InterPro" id="IPR050300">
    <property type="entry name" value="GDXG_lipolytic_enzyme"/>
</dbReference>
<evidence type="ECO:0000313" key="5">
    <source>
        <dbReference type="EMBL" id="KAK5987777.1"/>
    </source>
</evidence>
<keyword evidence="6" id="KW-1185">Reference proteome</keyword>
<evidence type="ECO:0000313" key="6">
    <source>
        <dbReference type="Proteomes" id="UP001338125"/>
    </source>
</evidence>
<feature type="region of interest" description="Disordered" evidence="3">
    <location>
        <begin position="1"/>
        <end position="40"/>
    </location>
</feature>
<dbReference type="Proteomes" id="UP001338125">
    <property type="component" value="Unassembled WGS sequence"/>
</dbReference>
<dbReference type="InterPro" id="IPR029058">
    <property type="entry name" value="AB_hydrolase_fold"/>
</dbReference>
<comment type="similarity">
    <text evidence="1">Belongs to the 'GDXG' lipolytic enzyme family.</text>
</comment>
<comment type="caution">
    <text evidence="5">The sequence shown here is derived from an EMBL/GenBank/DDBJ whole genome shotgun (WGS) entry which is preliminary data.</text>
</comment>
<protein>
    <submittedName>
        <fullName evidence="5">Acetyl-hydrolase</fullName>
    </submittedName>
</protein>
<feature type="compositionally biased region" description="Pro residues" evidence="3">
    <location>
        <begin position="15"/>
        <end position="25"/>
    </location>
</feature>
<keyword evidence="2" id="KW-0378">Hydrolase</keyword>
<feature type="compositionally biased region" description="Polar residues" evidence="3">
    <location>
        <begin position="30"/>
        <end position="39"/>
    </location>
</feature>
<dbReference type="Gene3D" id="3.40.50.1820">
    <property type="entry name" value="alpha/beta hydrolase"/>
    <property type="match status" value="1"/>
</dbReference>
<accession>A0ABR0S6L8</accession>
<proteinExistence type="inferred from homology"/>
<dbReference type="SUPFAM" id="SSF53474">
    <property type="entry name" value="alpha/beta-Hydrolases"/>
    <property type="match status" value="1"/>
</dbReference>